<protein>
    <submittedName>
        <fullName evidence="1">Uncharacterized protein</fullName>
    </submittedName>
</protein>
<dbReference type="GeneID" id="18920722"/>
<dbReference type="HOGENOM" id="CLU_165641_0_0_1"/>
<dbReference type="AlphaFoldDB" id="K5WGD6"/>
<dbReference type="Proteomes" id="UP000008370">
    <property type="component" value="Unassembled WGS sequence"/>
</dbReference>
<evidence type="ECO:0000313" key="2">
    <source>
        <dbReference type="Proteomes" id="UP000008370"/>
    </source>
</evidence>
<dbReference type="EMBL" id="JH930470">
    <property type="protein sequence ID" value="EKM58355.1"/>
    <property type="molecule type" value="Genomic_DNA"/>
</dbReference>
<proteinExistence type="predicted"/>
<name>K5WGD6_PHACS</name>
<dbReference type="STRING" id="650164.K5WGD6"/>
<dbReference type="KEGG" id="pco:PHACADRAFT_91124"/>
<accession>K5WGD6</accession>
<dbReference type="Gene3D" id="1.10.132.70">
    <property type="match status" value="1"/>
</dbReference>
<sequence>HVPGPMKQYEKARHANKCIFPRQYGLPHPFISQARTWETPYSVSDTDRESQIKTPKRLRGALDLVDKTIWRHGKCGYKSLLDKACPSKVTSYQQYCKVRSSHENH</sequence>
<evidence type="ECO:0000313" key="1">
    <source>
        <dbReference type="EMBL" id="EKM58355.1"/>
    </source>
</evidence>
<organism evidence="1 2">
    <name type="scientific">Phanerochaete carnosa (strain HHB-10118-sp)</name>
    <name type="common">White-rot fungus</name>
    <name type="synonym">Peniophora carnosa</name>
    <dbReference type="NCBI Taxonomy" id="650164"/>
    <lineage>
        <taxon>Eukaryota</taxon>
        <taxon>Fungi</taxon>
        <taxon>Dikarya</taxon>
        <taxon>Basidiomycota</taxon>
        <taxon>Agaricomycotina</taxon>
        <taxon>Agaricomycetes</taxon>
        <taxon>Polyporales</taxon>
        <taxon>Phanerochaetaceae</taxon>
        <taxon>Phanerochaete</taxon>
    </lineage>
</organism>
<dbReference type="InParanoid" id="K5WGD6"/>
<gene>
    <name evidence="1" type="ORF">PHACADRAFT_91124</name>
</gene>
<keyword evidence="2" id="KW-1185">Reference proteome</keyword>
<dbReference type="OrthoDB" id="289721at2759"/>
<reference evidence="1 2" key="1">
    <citation type="journal article" date="2012" name="BMC Genomics">
        <title>Comparative genomics of the white-rot fungi, Phanerochaete carnosa and P. chrysosporium, to elucidate the genetic basis of the distinct wood types they colonize.</title>
        <authorList>
            <person name="Suzuki H."/>
            <person name="MacDonald J."/>
            <person name="Syed K."/>
            <person name="Salamov A."/>
            <person name="Hori C."/>
            <person name="Aerts A."/>
            <person name="Henrissat B."/>
            <person name="Wiebenga A."/>
            <person name="vanKuyk P.A."/>
            <person name="Barry K."/>
            <person name="Lindquist E."/>
            <person name="LaButti K."/>
            <person name="Lapidus A."/>
            <person name="Lucas S."/>
            <person name="Coutinho P."/>
            <person name="Gong Y."/>
            <person name="Samejima M."/>
            <person name="Mahadevan R."/>
            <person name="Abou-Zaid M."/>
            <person name="de Vries R.P."/>
            <person name="Igarashi K."/>
            <person name="Yadav J.S."/>
            <person name="Grigoriev I.V."/>
            <person name="Master E.R."/>
        </authorList>
    </citation>
    <scope>NUCLEOTIDE SEQUENCE [LARGE SCALE GENOMIC DNA]</scope>
    <source>
        <strain evidence="1 2">HHB-10118-sp</strain>
    </source>
</reference>
<dbReference type="RefSeq" id="XP_007393672.1">
    <property type="nucleotide sequence ID" value="XM_007393610.1"/>
</dbReference>
<feature type="non-terminal residue" evidence="1">
    <location>
        <position position="105"/>
    </location>
</feature>